<evidence type="ECO:0000256" key="2">
    <source>
        <dbReference type="ARBA" id="ARBA00022692"/>
    </source>
</evidence>
<feature type="transmembrane region" description="Helical" evidence="5">
    <location>
        <begin position="124"/>
        <end position="145"/>
    </location>
</feature>
<feature type="transmembrane region" description="Helical" evidence="5">
    <location>
        <begin position="49"/>
        <end position="70"/>
    </location>
</feature>
<feature type="transmembrane region" description="Helical" evidence="5">
    <location>
        <begin position="82"/>
        <end position="112"/>
    </location>
</feature>
<organism evidence="7 8">
    <name type="scientific">Rhodoplanes roseus</name>
    <dbReference type="NCBI Taxonomy" id="29409"/>
    <lineage>
        <taxon>Bacteria</taxon>
        <taxon>Pseudomonadati</taxon>
        <taxon>Pseudomonadota</taxon>
        <taxon>Alphaproteobacteria</taxon>
        <taxon>Hyphomicrobiales</taxon>
        <taxon>Nitrobacteraceae</taxon>
        <taxon>Rhodoplanes</taxon>
    </lineage>
</organism>
<dbReference type="PANTHER" id="PTHR38480:SF1">
    <property type="entry name" value="SLR0254 PROTEIN"/>
    <property type="match status" value="1"/>
</dbReference>
<sequence>MSTPGAAAATSPAAASLWRRLVAFSLDTTLVGAVGYAVGMAMFDLVVDLGLAARLIGLALALAYFGLADSRLTGGRSLGKRLLGIAVVGPDGAPLSIGAATLRALVVMAPIVLNDFAVETITPIVTGLWSFLVIGVGLSLLYLVLFNRPTRQSLQDLVVGSMVVSAGAPRPATRPLWIGHRITVGVLLAASLAFGLMMPSMIQSSDRVSGLLAVRTAVAAQPGVRDAAVVRTWTRTAGSDQARDSITVTASYSRWPADPEAQARDIAGLVLKEFPDLVGTLPLIVKVTVEFNLGIANYAKQQQIETSAAAWPKIETIRS</sequence>
<evidence type="ECO:0000313" key="7">
    <source>
        <dbReference type="EMBL" id="RAI40209.1"/>
    </source>
</evidence>
<dbReference type="Proteomes" id="UP000249130">
    <property type="component" value="Unassembled WGS sequence"/>
</dbReference>
<feature type="transmembrane region" description="Helical" evidence="5">
    <location>
        <begin position="21"/>
        <end position="43"/>
    </location>
</feature>
<gene>
    <name evidence="7" type="ORF">CH341_24270</name>
</gene>
<reference evidence="7 8" key="1">
    <citation type="submission" date="2017-07" db="EMBL/GenBank/DDBJ databases">
        <title>Draft Genome Sequences of Select Purple Nonsulfur Bacteria.</title>
        <authorList>
            <person name="Lasarre B."/>
            <person name="Mckinlay J.B."/>
        </authorList>
    </citation>
    <scope>NUCLEOTIDE SEQUENCE [LARGE SCALE GENOMIC DNA]</scope>
    <source>
        <strain evidence="7 8">DSM 5909</strain>
    </source>
</reference>
<dbReference type="EMBL" id="NPEX01000244">
    <property type="protein sequence ID" value="RAI40209.1"/>
    <property type="molecule type" value="Genomic_DNA"/>
</dbReference>
<feature type="domain" description="RDD" evidence="6">
    <location>
        <begin position="15"/>
        <end position="158"/>
    </location>
</feature>
<comment type="caution">
    <text evidence="7">The sequence shown here is derived from an EMBL/GenBank/DDBJ whole genome shotgun (WGS) entry which is preliminary data.</text>
</comment>
<comment type="subcellular location">
    <subcellularLocation>
        <location evidence="1">Membrane</location>
        <topology evidence="1">Multi-pass membrane protein</topology>
    </subcellularLocation>
</comment>
<evidence type="ECO:0000259" key="6">
    <source>
        <dbReference type="Pfam" id="PF06271"/>
    </source>
</evidence>
<protein>
    <recommendedName>
        <fullName evidence="6">RDD domain-containing protein</fullName>
    </recommendedName>
</protein>
<dbReference type="Pfam" id="PF06271">
    <property type="entry name" value="RDD"/>
    <property type="match status" value="1"/>
</dbReference>
<feature type="transmembrane region" description="Helical" evidence="5">
    <location>
        <begin position="182"/>
        <end position="202"/>
    </location>
</feature>
<dbReference type="OrthoDB" id="9793824at2"/>
<dbReference type="PANTHER" id="PTHR38480">
    <property type="entry name" value="SLR0254 PROTEIN"/>
    <property type="match status" value="1"/>
</dbReference>
<proteinExistence type="predicted"/>
<name>A0A327KMY2_9BRAD</name>
<dbReference type="RefSeq" id="WP_111421591.1">
    <property type="nucleotide sequence ID" value="NZ_NPEX01000244.1"/>
</dbReference>
<evidence type="ECO:0000256" key="4">
    <source>
        <dbReference type="ARBA" id="ARBA00023136"/>
    </source>
</evidence>
<dbReference type="AlphaFoldDB" id="A0A327KMY2"/>
<keyword evidence="8" id="KW-1185">Reference proteome</keyword>
<keyword evidence="3 5" id="KW-1133">Transmembrane helix</keyword>
<keyword evidence="2 5" id="KW-0812">Transmembrane</keyword>
<evidence type="ECO:0000256" key="5">
    <source>
        <dbReference type="SAM" id="Phobius"/>
    </source>
</evidence>
<dbReference type="GO" id="GO:0016020">
    <property type="term" value="C:membrane"/>
    <property type="evidence" value="ECO:0007669"/>
    <property type="project" value="UniProtKB-SubCell"/>
</dbReference>
<evidence type="ECO:0000256" key="1">
    <source>
        <dbReference type="ARBA" id="ARBA00004141"/>
    </source>
</evidence>
<evidence type="ECO:0000256" key="3">
    <source>
        <dbReference type="ARBA" id="ARBA00022989"/>
    </source>
</evidence>
<keyword evidence="4 5" id="KW-0472">Membrane</keyword>
<accession>A0A327KMY2</accession>
<dbReference type="InterPro" id="IPR010432">
    <property type="entry name" value="RDD"/>
</dbReference>
<evidence type="ECO:0000313" key="8">
    <source>
        <dbReference type="Proteomes" id="UP000249130"/>
    </source>
</evidence>